<organism evidence="2">
    <name type="scientific">marine sediment metagenome</name>
    <dbReference type="NCBI Taxonomy" id="412755"/>
    <lineage>
        <taxon>unclassified sequences</taxon>
        <taxon>metagenomes</taxon>
        <taxon>ecological metagenomes</taxon>
    </lineage>
</organism>
<protein>
    <submittedName>
        <fullName evidence="2">Uncharacterized protein</fullName>
    </submittedName>
</protein>
<dbReference type="AlphaFoldDB" id="X1BU17"/>
<comment type="caution">
    <text evidence="2">The sequence shown here is derived from an EMBL/GenBank/DDBJ whole genome shotgun (WGS) entry which is preliminary data.</text>
</comment>
<keyword evidence="1" id="KW-0812">Transmembrane</keyword>
<name>X1BU17_9ZZZZ</name>
<accession>X1BU17</accession>
<keyword evidence="1" id="KW-0472">Membrane</keyword>
<gene>
    <name evidence="2" type="ORF">S01H4_32371</name>
</gene>
<sequence length="77" mass="9307">MDNPDTRSNYSQRLYKKIGYFLIIIVTEVIIFYMFINFLSLKGIDYKLFLFVLPIIAFFVLQRYQKIINFVKESHSQ</sequence>
<feature type="transmembrane region" description="Helical" evidence="1">
    <location>
        <begin position="46"/>
        <end position="64"/>
    </location>
</feature>
<keyword evidence="1" id="KW-1133">Transmembrane helix</keyword>
<dbReference type="EMBL" id="BART01016913">
    <property type="protein sequence ID" value="GAG87688.1"/>
    <property type="molecule type" value="Genomic_DNA"/>
</dbReference>
<feature type="non-terminal residue" evidence="2">
    <location>
        <position position="77"/>
    </location>
</feature>
<proteinExistence type="predicted"/>
<evidence type="ECO:0000313" key="2">
    <source>
        <dbReference type="EMBL" id="GAG87688.1"/>
    </source>
</evidence>
<evidence type="ECO:0000256" key="1">
    <source>
        <dbReference type="SAM" id="Phobius"/>
    </source>
</evidence>
<feature type="transmembrane region" description="Helical" evidence="1">
    <location>
        <begin position="20"/>
        <end position="40"/>
    </location>
</feature>
<reference evidence="2" key="1">
    <citation type="journal article" date="2014" name="Front. Microbiol.">
        <title>High frequency of phylogenetically diverse reductive dehalogenase-homologous genes in deep subseafloor sedimentary metagenomes.</title>
        <authorList>
            <person name="Kawai M."/>
            <person name="Futagami T."/>
            <person name="Toyoda A."/>
            <person name="Takaki Y."/>
            <person name="Nishi S."/>
            <person name="Hori S."/>
            <person name="Arai W."/>
            <person name="Tsubouchi T."/>
            <person name="Morono Y."/>
            <person name="Uchiyama I."/>
            <person name="Ito T."/>
            <person name="Fujiyama A."/>
            <person name="Inagaki F."/>
            <person name="Takami H."/>
        </authorList>
    </citation>
    <scope>NUCLEOTIDE SEQUENCE</scope>
    <source>
        <strain evidence="2">Expedition CK06-06</strain>
    </source>
</reference>